<evidence type="ECO:0000256" key="7">
    <source>
        <dbReference type="ARBA" id="ARBA00036243"/>
    </source>
</evidence>
<protein>
    <recommendedName>
        <fullName evidence="8">Bacterioferritin</fullName>
        <ecNumber evidence="8">1.16.3.1</ecNumber>
    </recommendedName>
</protein>
<keyword evidence="3 8" id="KW-0409">Iron storage</keyword>
<evidence type="ECO:0000256" key="1">
    <source>
        <dbReference type="ARBA" id="ARBA00001970"/>
    </source>
</evidence>
<comment type="catalytic activity">
    <reaction evidence="7">
        <text>Fe(2+)(in) = Fe(2+)(out)</text>
        <dbReference type="Rhea" id="RHEA:28486"/>
        <dbReference type="ChEBI" id="CHEBI:29033"/>
    </reaction>
</comment>
<evidence type="ECO:0000256" key="2">
    <source>
        <dbReference type="ARBA" id="ARBA00008093"/>
    </source>
</evidence>
<dbReference type="Proteomes" id="UP001595533">
    <property type="component" value="Unassembled WGS sequence"/>
</dbReference>
<dbReference type="Pfam" id="PF00210">
    <property type="entry name" value="Ferritin"/>
    <property type="match status" value="1"/>
</dbReference>
<dbReference type="RefSeq" id="WP_077411797.1">
    <property type="nucleotide sequence ID" value="NZ_JBHRTS010000007.1"/>
</dbReference>
<evidence type="ECO:0000256" key="4">
    <source>
        <dbReference type="ARBA" id="ARBA00022617"/>
    </source>
</evidence>
<sequence>MSLHSDTHKELNHVLTSLLTSINQFFLHARICKDWGLNTLDQVFYKKSIADMKHADDLIERILMLGGLPNLQQLDRLLIGESPEEVLSCNVRFLGHQHERIKTAIGLCETAQDYVSRDLLCRILDEEEEAIDWHETQHSLIKDTGLKNYLQSQTGA</sequence>
<evidence type="ECO:0000256" key="6">
    <source>
        <dbReference type="ARBA" id="ARBA00023004"/>
    </source>
</evidence>
<accession>A0ABV7JDB9</accession>
<dbReference type="InterPro" id="IPR009078">
    <property type="entry name" value="Ferritin-like_SF"/>
</dbReference>
<dbReference type="NCBIfam" id="TIGR00754">
    <property type="entry name" value="bfr"/>
    <property type="match status" value="1"/>
</dbReference>
<keyword evidence="4" id="KW-0349">Heme</keyword>
<comment type="similarity">
    <text evidence="2 8">Belongs to the bacterioferritin family.</text>
</comment>
<evidence type="ECO:0000256" key="5">
    <source>
        <dbReference type="ARBA" id="ARBA00022723"/>
    </source>
</evidence>
<proteinExistence type="inferred from homology"/>
<gene>
    <name evidence="10" type="primary">bfr</name>
    <name evidence="10" type="ORF">ACFODZ_12740</name>
</gene>
<dbReference type="InterPro" id="IPR009040">
    <property type="entry name" value="Ferritin-like_diiron"/>
</dbReference>
<dbReference type="InterPro" id="IPR008331">
    <property type="entry name" value="Ferritin_DPS_dom"/>
</dbReference>
<dbReference type="CDD" id="cd00907">
    <property type="entry name" value="Bacterioferritin"/>
    <property type="match status" value="1"/>
</dbReference>
<dbReference type="EC" id="1.16.3.1" evidence="8"/>
<keyword evidence="11" id="KW-1185">Reference proteome</keyword>
<comment type="cofactor">
    <cofactor evidence="1">
        <name>heme b</name>
        <dbReference type="ChEBI" id="CHEBI:60344"/>
    </cofactor>
</comment>
<evidence type="ECO:0000256" key="3">
    <source>
        <dbReference type="ARBA" id="ARBA00022434"/>
    </source>
</evidence>
<dbReference type="SUPFAM" id="SSF47240">
    <property type="entry name" value="Ferritin-like"/>
    <property type="match status" value="1"/>
</dbReference>
<dbReference type="PANTHER" id="PTHR30295:SF0">
    <property type="entry name" value="BACTERIOFERRITIN"/>
    <property type="match status" value="1"/>
</dbReference>
<keyword evidence="5 8" id="KW-0479">Metal-binding</keyword>
<dbReference type="PROSITE" id="PS50905">
    <property type="entry name" value="FERRITIN_LIKE"/>
    <property type="match status" value="1"/>
</dbReference>
<comment type="caution">
    <text evidence="10">The sequence shown here is derived from an EMBL/GenBank/DDBJ whole genome shotgun (WGS) entry which is preliminary data.</text>
</comment>
<evidence type="ECO:0000313" key="10">
    <source>
        <dbReference type="EMBL" id="MFC3195112.1"/>
    </source>
</evidence>
<feature type="domain" description="Ferritin-like diiron" evidence="9">
    <location>
        <begin position="1"/>
        <end position="145"/>
    </location>
</feature>
<comment type="catalytic activity">
    <reaction evidence="8">
        <text>4 Fe(2+) + O2 + 4 H(+) = 4 Fe(3+) + 2 H2O</text>
        <dbReference type="Rhea" id="RHEA:11148"/>
        <dbReference type="ChEBI" id="CHEBI:15377"/>
        <dbReference type="ChEBI" id="CHEBI:15378"/>
        <dbReference type="ChEBI" id="CHEBI:15379"/>
        <dbReference type="ChEBI" id="CHEBI:29033"/>
        <dbReference type="ChEBI" id="CHEBI:29034"/>
        <dbReference type="EC" id="1.16.3.1"/>
    </reaction>
</comment>
<evidence type="ECO:0000256" key="8">
    <source>
        <dbReference type="PIRNR" id="PIRNR002560"/>
    </source>
</evidence>
<dbReference type="GO" id="GO:0004322">
    <property type="term" value="F:ferroxidase activity"/>
    <property type="evidence" value="ECO:0007669"/>
    <property type="project" value="UniProtKB-EC"/>
</dbReference>
<dbReference type="PIRSF" id="PIRSF002560">
    <property type="entry name" value="Bacterioferritin"/>
    <property type="match status" value="1"/>
</dbReference>
<reference evidence="11" key="1">
    <citation type="journal article" date="2019" name="Int. J. Syst. Evol. Microbiol.">
        <title>The Global Catalogue of Microorganisms (GCM) 10K type strain sequencing project: providing services to taxonomists for standard genome sequencing and annotation.</title>
        <authorList>
            <consortium name="The Broad Institute Genomics Platform"/>
            <consortium name="The Broad Institute Genome Sequencing Center for Infectious Disease"/>
            <person name="Wu L."/>
            <person name="Ma J."/>
        </authorList>
    </citation>
    <scope>NUCLEOTIDE SEQUENCE [LARGE SCALE GENOMIC DNA]</scope>
    <source>
        <strain evidence="11">KCTC 42953</strain>
    </source>
</reference>
<evidence type="ECO:0000259" key="9">
    <source>
        <dbReference type="PROSITE" id="PS50905"/>
    </source>
</evidence>
<dbReference type="EMBL" id="JBHRTS010000007">
    <property type="protein sequence ID" value="MFC3195112.1"/>
    <property type="molecule type" value="Genomic_DNA"/>
</dbReference>
<keyword evidence="10" id="KW-0560">Oxidoreductase</keyword>
<dbReference type="PANTHER" id="PTHR30295">
    <property type="entry name" value="BACTERIOFERRITIN"/>
    <property type="match status" value="1"/>
</dbReference>
<dbReference type="PRINTS" id="PR00601">
    <property type="entry name" value="BACFERRITIN"/>
</dbReference>
<comment type="function">
    <text evidence="8">Iron-storage protein, whose ferroxidase center binds Fe(2+), oxidizes it using dioxygen to Fe(3+), and participates in the subsequent Fe(3+) oxide mineral core formation within the central cavity of the BFR protein shell.</text>
</comment>
<dbReference type="InterPro" id="IPR012347">
    <property type="entry name" value="Ferritin-like"/>
</dbReference>
<keyword evidence="6 8" id="KW-0408">Iron</keyword>
<dbReference type="Gene3D" id="1.20.1260.10">
    <property type="match status" value="1"/>
</dbReference>
<evidence type="ECO:0000313" key="11">
    <source>
        <dbReference type="Proteomes" id="UP001595533"/>
    </source>
</evidence>
<organism evidence="10 11">
    <name type="scientific">Marinicella sediminis</name>
    <dbReference type="NCBI Taxonomy" id="1792834"/>
    <lineage>
        <taxon>Bacteria</taxon>
        <taxon>Pseudomonadati</taxon>
        <taxon>Pseudomonadota</taxon>
        <taxon>Gammaproteobacteria</taxon>
        <taxon>Lysobacterales</taxon>
        <taxon>Marinicellaceae</taxon>
        <taxon>Marinicella</taxon>
    </lineage>
</organism>
<dbReference type="InterPro" id="IPR002024">
    <property type="entry name" value="Bacterioferritin"/>
</dbReference>
<name>A0ABV7JDB9_9GAMM</name>